<protein>
    <submittedName>
        <fullName evidence="1">Uncharacterized protein</fullName>
    </submittedName>
</protein>
<gene>
    <name evidence="1" type="ORF">PAPYR_10257</name>
</gene>
<dbReference type="InterPro" id="IPR032675">
    <property type="entry name" value="LRR_dom_sf"/>
</dbReference>
<name>A0ABQ8UC07_9EUKA</name>
<evidence type="ECO:0000313" key="2">
    <source>
        <dbReference type="Proteomes" id="UP001141327"/>
    </source>
</evidence>
<dbReference type="Proteomes" id="UP001141327">
    <property type="component" value="Unassembled WGS sequence"/>
</dbReference>
<dbReference type="Gene3D" id="3.80.10.10">
    <property type="entry name" value="Ribonuclease Inhibitor"/>
    <property type="match status" value="1"/>
</dbReference>
<comment type="caution">
    <text evidence="1">The sequence shown here is derived from an EMBL/GenBank/DDBJ whole genome shotgun (WGS) entry which is preliminary data.</text>
</comment>
<reference evidence="1" key="1">
    <citation type="journal article" date="2022" name="bioRxiv">
        <title>Genomics of Preaxostyla Flagellates Illuminates Evolutionary Transitions and the Path Towards Mitochondrial Loss.</title>
        <authorList>
            <person name="Novak L.V.F."/>
            <person name="Treitli S.C."/>
            <person name="Pyrih J."/>
            <person name="Halakuc P."/>
            <person name="Pipaliya S.V."/>
            <person name="Vacek V."/>
            <person name="Brzon O."/>
            <person name="Soukal P."/>
            <person name="Eme L."/>
            <person name="Dacks J.B."/>
            <person name="Karnkowska A."/>
            <person name="Elias M."/>
            <person name="Hampl V."/>
        </authorList>
    </citation>
    <scope>NUCLEOTIDE SEQUENCE</scope>
    <source>
        <strain evidence="1">RCP-MX</strain>
    </source>
</reference>
<keyword evidence="2" id="KW-1185">Reference proteome</keyword>
<sequence>MLIGLTQWTRTRLLGTIHEMSFEDPDLVEYHLQLIPTADALAALLGPCKGLVKLSFPNESAFTDPEKAPLLFGCGATEAACAAWVDEAFAGHDRLTTLRLPREPFLPALGRILGHLPGLVELHIMSPSCGYDPGSAPRPGVFRIMAALHRSMPPALSVLRLDWPVLGQALKDLVAALAPIATTLEELHLPYVELGAEVHILLGRLPSLRRLTLESGSIGSLQQPVAARLTQLTVGHHSGAEELFALPDGGGRLEALSFGDCGGGRTVSCLLTPNQNTLRHIALGSPWEDEAAVDLLASLTHLTSLELTLGPTATGFFGAVPPELLDRLEHLALSAPDSIFPSFGLAGKRLRSLYLNLTVGHSATVTLDCPALETITGLPQGVDPYTLVMDCPWLRSLQGLPVTAIVRWPAVMPHLVRVGAEPPGCEIWGDSWLPQLLAAGPRLHEVLLGDVRLCSRKTVNQLFAAKSLRRIRIALGERAYPPSFDTRVEMRLLLPAQLTHADITMPYQKCFVQRVVAKGLRSLRLRGDSEFASQVIISCPALESLTIGLGGHVSFQVDEGFPGYFELEDCVAGAGHSLEEFLTFPTGAAVRLRRCVLRLSKSLPGRTGILVPLLEQLPMLTSLVLDDNLTCTIPAVPFSLASPSLRHLCITGLRVADLELNCPLLEELWATFKPLRRFTLTGSVTRGVMRRIGLISTDTWANRMGRLFPGAVLVRNES</sequence>
<dbReference type="EMBL" id="JAPMOS010000128">
    <property type="protein sequence ID" value="KAJ4454910.1"/>
    <property type="molecule type" value="Genomic_DNA"/>
</dbReference>
<evidence type="ECO:0000313" key="1">
    <source>
        <dbReference type="EMBL" id="KAJ4454910.1"/>
    </source>
</evidence>
<accession>A0ABQ8UC07</accession>
<organism evidence="1 2">
    <name type="scientific">Paratrimastix pyriformis</name>
    <dbReference type="NCBI Taxonomy" id="342808"/>
    <lineage>
        <taxon>Eukaryota</taxon>
        <taxon>Metamonada</taxon>
        <taxon>Preaxostyla</taxon>
        <taxon>Paratrimastigidae</taxon>
        <taxon>Paratrimastix</taxon>
    </lineage>
</organism>
<dbReference type="SUPFAM" id="SSF52058">
    <property type="entry name" value="L domain-like"/>
    <property type="match status" value="1"/>
</dbReference>
<proteinExistence type="predicted"/>